<comment type="caution">
    <text evidence="1">The sequence shown here is derived from an EMBL/GenBank/DDBJ whole genome shotgun (WGS) entry which is preliminary data.</text>
</comment>
<reference evidence="1" key="1">
    <citation type="journal article" date="2015" name="Nature">
        <title>Complex archaea that bridge the gap between prokaryotes and eukaryotes.</title>
        <authorList>
            <person name="Spang A."/>
            <person name="Saw J.H."/>
            <person name="Jorgensen S.L."/>
            <person name="Zaremba-Niedzwiedzka K."/>
            <person name="Martijn J."/>
            <person name="Lind A.E."/>
            <person name="van Eijk R."/>
            <person name="Schleper C."/>
            <person name="Guy L."/>
            <person name="Ettema T.J."/>
        </authorList>
    </citation>
    <scope>NUCLEOTIDE SEQUENCE</scope>
</reference>
<gene>
    <name evidence="1" type="ORF">LCGC14_0926000</name>
</gene>
<proteinExistence type="predicted"/>
<dbReference type="EMBL" id="LAZR01003152">
    <property type="protein sequence ID" value="KKN21383.1"/>
    <property type="molecule type" value="Genomic_DNA"/>
</dbReference>
<sequence length="460" mass="51577">MTHCITDVEREQYTPRVTLLGLGLKFEALNIFGPVEKLVEIGQKVIFDSPTDKLKDALITILAGGKGLVEANKRVRTDPALQRAFGRKRCAEQSVISDTLDACTDENVTQMQAAMQTIYRTHSMGYGHDYDLDLQLLDIDLTGQPCGAKAEFASKGYFLHQRNRRGRQLGRVLATWYNEVVVDRIYDGKTVLPAVLQELVQQGADVLDLDEAKRARTILRIDSHGGSQAAVNALLDQGYQIHIKEYSSKRAQRLAKSVTAWFDDPKVAGRQIGWVEEDPTEYSRPLRRIAARSRKKNGQWGVGVILSTLPDQDVAYLAGLPLDIPLTARDVACAHIYFYDLRGGGVETSAKEDKQGLGITKRNKKRFAAQAMLTQLNALAHNLIVWFRHWLTPSWHRVLQLGIVRLIRDVFHCNGQAVIQPDDTISAIHLSPIDLHSMKLFDALQRLLIPIHVDVYLAET</sequence>
<evidence type="ECO:0000313" key="1">
    <source>
        <dbReference type="EMBL" id="KKN21383.1"/>
    </source>
</evidence>
<protein>
    <submittedName>
        <fullName evidence="1">Uncharacterized protein</fullName>
    </submittedName>
</protein>
<accession>A0A0F9RW23</accession>
<organism evidence="1">
    <name type="scientific">marine sediment metagenome</name>
    <dbReference type="NCBI Taxonomy" id="412755"/>
    <lineage>
        <taxon>unclassified sequences</taxon>
        <taxon>metagenomes</taxon>
        <taxon>ecological metagenomes</taxon>
    </lineage>
</organism>
<dbReference type="AlphaFoldDB" id="A0A0F9RW23"/>
<name>A0A0F9RW23_9ZZZZ</name>